<keyword evidence="2" id="KW-1003">Cell membrane</keyword>
<dbReference type="SUPFAM" id="SSF103481">
    <property type="entry name" value="Multidrug resistance efflux transporter EmrE"/>
    <property type="match status" value="2"/>
</dbReference>
<feature type="transmembrane region" description="Helical" evidence="6">
    <location>
        <begin position="91"/>
        <end position="110"/>
    </location>
</feature>
<keyword evidence="4 6" id="KW-1133">Transmembrane helix</keyword>
<dbReference type="PANTHER" id="PTHR32322">
    <property type="entry name" value="INNER MEMBRANE TRANSPORTER"/>
    <property type="match status" value="1"/>
</dbReference>
<dbReference type="InterPro" id="IPR050638">
    <property type="entry name" value="AA-Vitamin_Transporters"/>
</dbReference>
<evidence type="ECO:0000256" key="3">
    <source>
        <dbReference type="ARBA" id="ARBA00022692"/>
    </source>
</evidence>
<name>A0A6J7CMU0_9ZZZZ</name>
<feature type="transmembrane region" description="Helical" evidence="6">
    <location>
        <begin position="59"/>
        <end position="79"/>
    </location>
</feature>
<dbReference type="EMBL" id="CAFBLH010000002">
    <property type="protein sequence ID" value="CAB4856303.1"/>
    <property type="molecule type" value="Genomic_DNA"/>
</dbReference>
<dbReference type="Gene3D" id="1.10.3730.20">
    <property type="match status" value="1"/>
</dbReference>
<comment type="subcellular location">
    <subcellularLocation>
        <location evidence="1">Cell membrane</location>
        <topology evidence="1">Multi-pass membrane protein</topology>
    </subcellularLocation>
</comment>
<proteinExistence type="predicted"/>
<dbReference type="InterPro" id="IPR037185">
    <property type="entry name" value="EmrE-like"/>
</dbReference>
<reference evidence="8" key="1">
    <citation type="submission" date="2020-05" db="EMBL/GenBank/DDBJ databases">
        <authorList>
            <person name="Chiriac C."/>
            <person name="Salcher M."/>
            <person name="Ghai R."/>
            <person name="Kavagutti S V."/>
        </authorList>
    </citation>
    <scope>NUCLEOTIDE SEQUENCE</scope>
</reference>
<dbReference type="GO" id="GO:0005886">
    <property type="term" value="C:plasma membrane"/>
    <property type="evidence" value="ECO:0007669"/>
    <property type="project" value="UniProtKB-SubCell"/>
</dbReference>
<feature type="transmembrane region" description="Helical" evidence="6">
    <location>
        <begin position="145"/>
        <end position="162"/>
    </location>
</feature>
<evidence type="ECO:0000259" key="7">
    <source>
        <dbReference type="Pfam" id="PF00892"/>
    </source>
</evidence>
<dbReference type="AlphaFoldDB" id="A0A6J7CMU0"/>
<feature type="transmembrane region" description="Helical" evidence="6">
    <location>
        <begin position="32"/>
        <end position="52"/>
    </location>
</feature>
<feature type="transmembrane region" description="Helical" evidence="6">
    <location>
        <begin position="174"/>
        <end position="193"/>
    </location>
</feature>
<feature type="domain" description="EamA" evidence="7">
    <location>
        <begin position="4"/>
        <end position="133"/>
    </location>
</feature>
<evidence type="ECO:0000256" key="1">
    <source>
        <dbReference type="ARBA" id="ARBA00004651"/>
    </source>
</evidence>
<dbReference type="PANTHER" id="PTHR32322:SF18">
    <property type="entry name" value="S-ADENOSYLMETHIONINE_S-ADENOSYLHOMOCYSTEINE TRANSPORTER"/>
    <property type="match status" value="1"/>
</dbReference>
<dbReference type="Pfam" id="PF00892">
    <property type="entry name" value="EamA"/>
    <property type="match status" value="2"/>
</dbReference>
<sequence length="286" mass="30636">MNFKIFVLVLSMVSWGFSNPLADLAITKIPSVLFALIVCGIGFLFLVVVATIRRRIPVIPWKLVIPLGIMQPGLAWYFASLGYTHENASTGVLILTSETLFTVLIGVFWLRDRLTTKQWLYFLVGILGVIIASSASRHVETSSTTIYFLVSALSFGVYANVMRKYVSGYSSVDLVLGQTFVSTMLFGALYLAGGAVHPQGISSNIWISAVLCGVFGVGLPFVAFNFAVQGVPGKIIGPSLNIIPIAGVITSLILGRGAPTITQIFGSLLVIASVSLISEKAVDPKT</sequence>
<dbReference type="InterPro" id="IPR000620">
    <property type="entry name" value="EamA_dom"/>
</dbReference>
<feature type="transmembrane region" description="Helical" evidence="6">
    <location>
        <begin position="260"/>
        <end position="278"/>
    </location>
</feature>
<feature type="transmembrane region" description="Helical" evidence="6">
    <location>
        <begin position="235"/>
        <end position="254"/>
    </location>
</feature>
<evidence type="ECO:0000256" key="5">
    <source>
        <dbReference type="ARBA" id="ARBA00023136"/>
    </source>
</evidence>
<protein>
    <submittedName>
        <fullName evidence="8">Unannotated protein</fullName>
    </submittedName>
</protein>
<evidence type="ECO:0000313" key="8">
    <source>
        <dbReference type="EMBL" id="CAB4856303.1"/>
    </source>
</evidence>
<evidence type="ECO:0000256" key="6">
    <source>
        <dbReference type="SAM" id="Phobius"/>
    </source>
</evidence>
<accession>A0A6J7CMU0</accession>
<feature type="domain" description="EamA" evidence="7">
    <location>
        <begin position="146"/>
        <end position="278"/>
    </location>
</feature>
<evidence type="ECO:0000256" key="2">
    <source>
        <dbReference type="ARBA" id="ARBA00022475"/>
    </source>
</evidence>
<organism evidence="8">
    <name type="scientific">freshwater metagenome</name>
    <dbReference type="NCBI Taxonomy" id="449393"/>
    <lineage>
        <taxon>unclassified sequences</taxon>
        <taxon>metagenomes</taxon>
        <taxon>ecological metagenomes</taxon>
    </lineage>
</organism>
<gene>
    <name evidence="8" type="ORF">UFOPK3342_00163</name>
</gene>
<keyword evidence="3 6" id="KW-0812">Transmembrane</keyword>
<feature type="transmembrane region" description="Helical" evidence="6">
    <location>
        <begin position="205"/>
        <end position="228"/>
    </location>
</feature>
<evidence type="ECO:0000256" key="4">
    <source>
        <dbReference type="ARBA" id="ARBA00022989"/>
    </source>
</evidence>
<feature type="transmembrane region" description="Helical" evidence="6">
    <location>
        <begin position="119"/>
        <end position="139"/>
    </location>
</feature>
<keyword evidence="5 6" id="KW-0472">Membrane</keyword>